<dbReference type="InterPro" id="IPR000403">
    <property type="entry name" value="PI3/4_kinase_cat_dom"/>
</dbReference>
<dbReference type="GO" id="GO:0016301">
    <property type="term" value="F:kinase activity"/>
    <property type="evidence" value="ECO:0007669"/>
    <property type="project" value="UniProtKB-KW"/>
</dbReference>
<name>A0A366H3Q5_9BACT</name>
<dbReference type="RefSeq" id="WP_113961845.1">
    <property type="nucleotide sequence ID" value="NZ_QNRR01000016.1"/>
</dbReference>
<evidence type="ECO:0000259" key="2">
    <source>
        <dbReference type="Pfam" id="PF00454"/>
    </source>
</evidence>
<dbReference type="EMBL" id="QNRR01000016">
    <property type="protein sequence ID" value="RBP36610.1"/>
    <property type="molecule type" value="Genomic_DNA"/>
</dbReference>
<feature type="domain" description="PI3K/PI4K catalytic" evidence="2">
    <location>
        <begin position="247"/>
        <end position="285"/>
    </location>
</feature>
<dbReference type="AlphaFoldDB" id="A0A366H3Q5"/>
<dbReference type="Proteomes" id="UP000253426">
    <property type="component" value="Unassembled WGS sequence"/>
</dbReference>
<proteinExistence type="predicted"/>
<protein>
    <submittedName>
        <fullName evidence="3">Phosphatidylinositol 3-/4-kinase</fullName>
    </submittedName>
</protein>
<gene>
    <name evidence="3" type="ORF">DES53_11649</name>
</gene>
<feature type="compositionally biased region" description="Basic and acidic residues" evidence="1">
    <location>
        <begin position="654"/>
        <end position="672"/>
    </location>
</feature>
<reference evidence="3 4" key="1">
    <citation type="submission" date="2018-06" db="EMBL/GenBank/DDBJ databases">
        <title>Genomic Encyclopedia of Type Strains, Phase IV (KMG-IV): sequencing the most valuable type-strain genomes for metagenomic binning, comparative biology and taxonomic classification.</title>
        <authorList>
            <person name="Goeker M."/>
        </authorList>
    </citation>
    <scope>NUCLEOTIDE SEQUENCE [LARGE SCALE GENOMIC DNA]</scope>
    <source>
        <strain evidence="3 4">DSM 25532</strain>
    </source>
</reference>
<comment type="caution">
    <text evidence="3">The sequence shown here is derived from an EMBL/GenBank/DDBJ whole genome shotgun (WGS) entry which is preliminary data.</text>
</comment>
<organism evidence="3 4">
    <name type="scientific">Roseimicrobium gellanilyticum</name>
    <dbReference type="NCBI Taxonomy" id="748857"/>
    <lineage>
        <taxon>Bacteria</taxon>
        <taxon>Pseudomonadati</taxon>
        <taxon>Verrucomicrobiota</taxon>
        <taxon>Verrucomicrobiia</taxon>
        <taxon>Verrucomicrobiales</taxon>
        <taxon>Verrucomicrobiaceae</taxon>
        <taxon>Roseimicrobium</taxon>
    </lineage>
</organism>
<accession>A0A366H3Q5</accession>
<feature type="region of interest" description="Disordered" evidence="1">
    <location>
        <begin position="650"/>
        <end position="701"/>
    </location>
</feature>
<feature type="compositionally biased region" description="Polar residues" evidence="1">
    <location>
        <begin position="690"/>
        <end position="701"/>
    </location>
</feature>
<sequence length="701" mass="79081">MPFDHLDPLETSVPDDFTIQERETVVGETQANVTFRVTTRGHRPLGNRGELSGIAKLDPVEAQQHLEQARDRAMEDAMTRLGQIATEINETLNTDNALTEDQRRQLEQRRNWILGKVNSGNRTIVRMDLPALGPHATEEVFQRAVTMHGQVVTLTQNQNINATLGIQGTEEGGTAMLTRAVGTSKLDQLLGTNVISEERFGVDEQGRPIGISVRVDGFGVIGKLSGNREYELDIDYSRHEVQKGLYDLEVIDYITGQIDRHPGNIFIDPETGEVRGIDNDLCFPSLSREEMLEGLGEAQGKPVFNKPLFMHEDTARKIEELTPESLRETLSSLKYPEGQGRGKLTPGEIEGAVTRLNELKEHVQDLRRTNHVVTEFTKATHNEAIQHQKDSYARQNGNALKEASRSLDTLDDARMIESTNKTSYIGSIYCEQLRTNFAIEEGARVRLNPEGVRTETQSTGKSTRSEEHLEFARLEKERRPELRATEKEPMQDAFDRADERLARMERRLERLEHPNLWDRFKAIWHGGVEGAKRAFEGKRQDALEQIHGLNRVLEQNVNLGLQNESGGRWERAQENVQNRRLQEQQGNNVGLNQSQKVDVNLGEDVDGRLLLNPEKLGMVDTTPHKPGFVLKDSSEISIDDGENVELNKQSSVRDLMKSRDGGDKEPKVKNELEIDDDTVRSQVGVKKTDTTTQKGQSFRTQ</sequence>
<keyword evidence="3" id="KW-0418">Kinase</keyword>
<keyword evidence="4" id="KW-1185">Reference proteome</keyword>
<evidence type="ECO:0000313" key="4">
    <source>
        <dbReference type="Proteomes" id="UP000253426"/>
    </source>
</evidence>
<dbReference type="Pfam" id="PF00454">
    <property type="entry name" value="PI3_PI4_kinase"/>
    <property type="match status" value="1"/>
</dbReference>
<keyword evidence="3" id="KW-0808">Transferase</keyword>
<dbReference type="OrthoDB" id="199770at2"/>
<evidence type="ECO:0000313" key="3">
    <source>
        <dbReference type="EMBL" id="RBP36610.1"/>
    </source>
</evidence>
<evidence type="ECO:0000256" key="1">
    <source>
        <dbReference type="SAM" id="MobiDB-lite"/>
    </source>
</evidence>